<evidence type="ECO:0000313" key="1">
    <source>
        <dbReference type="EMBL" id="CAB3388882.1"/>
    </source>
</evidence>
<accession>A0A8S1DXN7</accession>
<keyword evidence="2" id="KW-1185">Reference proteome</keyword>
<proteinExistence type="predicted"/>
<feature type="non-terminal residue" evidence="1">
    <location>
        <position position="1"/>
    </location>
</feature>
<gene>
    <name evidence="1" type="ORF">CLODIP_2_CD09672</name>
</gene>
<reference evidence="1 2" key="1">
    <citation type="submission" date="2020-04" db="EMBL/GenBank/DDBJ databases">
        <authorList>
            <person name="Alioto T."/>
            <person name="Alioto T."/>
            <person name="Gomez Garrido J."/>
        </authorList>
    </citation>
    <scope>NUCLEOTIDE SEQUENCE [LARGE SCALE GENOMIC DNA]</scope>
</reference>
<name>A0A8S1DXN7_9INSE</name>
<dbReference type="EMBL" id="CADEPI010000969">
    <property type="protein sequence ID" value="CAB3388882.1"/>
    <property type="molecule type" value="Genomic_DNA"/>
</dbReference>
<organism evidence="1 2">
    <name type="scientific">Cloeon dipterum</name>
    <dbReference type="NCBI Taxonomy" id="197152"/>
    <lineage>
        <taxon>Eukaryota</taxon>
        <taxon>Metazoa</taxon>
        <taxon>Ecdysozoa</taxon>
        <taxon>Arthropoda</taxon>
        <taxon>Hexapoda</taxon>
        <taxon>Insecta</taxon>
        <taxon>Pterygota</taxon>
        <taxon>Palaeoptera</taxon>
        <taxon>Ephemeroptera</taxon>
        <taxon>Pisciforma</taxon>
        <taxon>Baetidae</taxon>
        <taxon>Cloeon</taxon>
    </lineage>
</organism>
<dbReference type="Proteomes" id="UP000494165">
    <property type="component" value="Unassembled WGS sequence"/>
</dbReference>
<protein>
    <submittedName>
        <fullName evidence="1">Uncharacterized protein</fullName>
    </submittedName>
</protein>
<sequence length="46" mass="5548">SELSEDYTVYYQGIVVVHKMKMIETSKKEAKWRLEHEEGELEKTQF</sequence>
<dbReference type="AlphaFoldDB" id="A0A8S1DXN7"/>
<comment type="caution">
    <text evidence="1">The sequence shown here is derived from an EMBL/GenBank/DDBJ whole genome shotgun (WGS) entry which is preliminary data.</text>
</comment>
<evidence type="ECO:0000313" key="2">
    <source>
        <dbReference type="Proteomes" id="UP000494165"/>
    </source>
</evidence>